<comment type="caution">
    <text evidence="1">The sequence shown here is derived from an EMBL/GenBank/DDBJ whole genome shotgun (WGS) entry which is preliminary data.</text>
</comment>
<name>A0ABS8JIH0_9GAMM</name>
<sequence length="127" mass="14103">MADPATLHEDDTFTDLARWLDHDASRLRRIVAAFHRATVRDVLAMEHAAARGAWQDVRRLADRIAIGCAQIGEARAADCLAPLREAHQEVTTKAMFFAWYGARRGELLGLIDRAAEVAMAEAFADPF</sequence>
<reference evidence="1" key="1">
    <citation type="submission" date="2021-10" db="EMBL/GenBank/DDBJ databases">
        <authorList>
            <person name="Lyu M."/>
            <person name="Wang X."/>
            <person name="Meng X."/>
            <person name="Xu K."/>
        </authorList>
    </citation>
    <scope>NUCLEOTIDE SEQUENCE</scope>
    <source>
        <strain evidence="1">A6</strain>
    </source>
</reference>
<accession>A0ABS8JIH0</accession>
<proteinExistence type="predicted"/>
<dbReference type="RefSeq" id="WP_230527006.1">
    <property type="nucleotide sequence ID" value="NZ_JAJGAK010000002.1"/>
</dbReference>
<organism evidence="1 2">
    <name type="scientific">Noviluteimonas lactosilytica</name>
    <dbReference type="NCBI Taxonomy" id="2888523"/>
    <lineage>
        <taxon>Bacteria</taxon>
        <taxon>Pseudomonadati</taxon>
        <taxon>Pseudomonadota</taxon>
        <taxon>Gammaproteobacteria</taxon>
        <taxon>Lysobacterales</taxon>
        <taxon>Lysobacteraceae</taxon>
        <taxon>Noviluteimonas</taxon>
    </lineage>
</organism>
<evidence type="ECO:0000313" key="2">
    <source>
        <dbReference type="Proteomes" id="UP001165293"/>
    </source>
</evidence>
<protein>
    <submittedName>
        <fullName evidence="1">Uncharacterized protein</fullName>
    </submittedName>
</protein>
<gene>
    <name evidence="1" type="ORF">LK996_09865</name>
</gene>
<evidence type="ECO:0000313" key="1">
    <source>
        <dbReference type="EMBL" id="MCC8363377.1"/>
    </source>
</evidence>
<dbReference type="EMBL" id="JAJGAK010000002">
    <property type="protein sequence ID" value="MCC8363377.1"/>
    <property type="molecule type" value="Genomic_DNA"/>
</dbReference>
<keyword evidence="2" id="KW-1185">Reference proteome</keyword>
<dbReference type="Proteomes" id="UP001165293">
    <property type="component" value="Unassembled WGS sequence"/>
</dbReference>